<accession>A0AAE0WNW7</accession>
<dbReference type="SMART" id="SM01110">
    <property type="entry name" value="Cutinase"/>
    <property type="match status" value="1"/>
</dbReference>
<dbReference type="SUPFAM" id="SSF53474">
    <property type="entry name" value="alpha/beta-Hydrolases"/>
    <property type="match status" value="1"/>
</dbReference>
<evidence type="ECO:0008006" key="6">
    <source>
        <dbReference type="Google" id="ProtNLM"/>
    </source>
</evidence>
<keyword evidence="1" id="KW-0378">Hydrolase</keyword>
<comment type="caution">
    <text evidence="4">The sequence shown here is derived from an EMBL/GenBank/DDBJ whole genome shotgun (WGS) entry which is preliminary data.</text>
</comment>
<dbReference type="InterPro" id="IPR029058">
    <property type="entry name" value="AB_hydrolase_fold"/>
</dbReference>
<dbReference type="AlphaFoldDB" id="A0AAE0WNW7"/>
<name>A0AAE0WNW7_9PEZI</name>
<dbReference type="PANTHER" id="PTHR33630:SF13">
    <property type="entry name" value="ACETYLXYLAN ESTERASE"/>
    <property type="match status" value="1"/>
</dbReference>
<gene>
    <name evidence="4" type="ORF">LTR78_005101</name>
</gene>
<dbReference type="Proteomes" id="UP001274830">
    <property type="component" value="Unassembled WGS sequence"/>
</dbReference>
<keyword evidence="2" id="KW-1015">Disulfide bond</keyword>
<dbReference type="EMBL" id="JAUTXT010000016">
    <property type="protein sequence ID" value="KAK3675167.1"/>
    <property type="molecule type" value="Genomic_DNA"/>
</dbReference>
<organism evidence="4 5">
    <name type="scientific">Recurvomyces mirabilis</name>
    <dbReference type="NCBI Taxonomy" id="574656"/>
    <lineage>
        <taxon>Eukaryota</taxon>
        <taxon>Fungi</taxon>
        <taxon>Dikarya</taxon>
        <taxon>Ascomycota</taxon>
        <taxon>Pezizomycotina</taxon>
        <taxon>Dothideomycetes</taxon>
        <taxon>Dothideomycetidae</taxon>
        <taxon>Mycosphaerellales</taxon>
        <taxon>Teratosphaeriaceae</taxon>
        <taxon>Recurvomyces</taxon>
    </lineage>
</organism>
<protein>
    <recommendedName>
        <fullName evidence="6">Acetylxylan esterase</fullName>
    </recommendedName>
</protein>
<dbReference type="Gene3D" id="3.40.50.1820">
    <property type="entry name" value="alpha/beta hydrolase"/>
    <property type="match status" value="1"/>
</dbReference>
<dbReference type="GO" id="GO:0052689">
    <property type="term" value="F:carboxylic ester hydrolase activity"/>
    <property type="evidence" value="ECO:0007669"/>
    <property type="project" value="UniProtKB-ARBA"/>
</dbReference>
<reference evidence="4" key="1">
    <citation type="submission" date="2023-07" db="EMBL/GenBank/DDBJ databases">
        <title>Black Yeasts Isolated from many extreme environments.</title>
        <authorList>
            <person name="Coleine C."/>
            <person name="Stajich J.E."/>
            <person name="Selbmann L."/>
        </authorList>
    </citation>
    <scope>NUCLEOTIDE SEQUENCE</scope>
    <source>
        <strain evidence="4">CCFEE 5485</strain>
    </source>
</reference>
<dbReference type="InterPro" id="IPR000675">
    <property type="entry name" value="Cutinase/axe"/>
</dbReference>
<evidence type="ECO:0000313" key="4">
    <source>
        <dbReference type="EMBL" id="KAK3675167.1"/>
    </source>
</evidence>
<dbReference type="Pfam" id="PF01083">
    <property type="entry name" value="Cutinase"/>
    <property type="match status" value="1"/>
</dbReference>
<evidence type="ECO:0000256" key="3">
    <source>
        <dbReference type="SAM" id="SignalP"/>
    </source>
</evidence>
<evidence type="ECO:0000256" key="2">
    <source>
        <dbReference type="ARBA" id="ARBA00023157"/>
    </source>
</evidence>
<keyword evidence="3" id="KW-0732">Signal</keyword>
<feature type="signal peptide" evidence="3">
    <location>
        <begin position="1"/>
        <end position="17"/>
    </location>
</feature>
<evidence type="ECO:0000313" key="5">
    <source>
        <dbReference type="Proteomes" id="UP001274830"/>
    </source>
</evidence>
<proteinExistence type="predicted"/>
<keyword evidence="5" id="KW-1185">Reference proteome</keyword>
<evidence type="ECO:0000256" key="1">
    <source>
        <dbReference type="ARBA" id="ARBA00022801"/>
    </source>
</evidence>
<dbReference type="PANTHER" id="PTHR33630">
    <property type="entry name" value="CUTINASE RV1984C-RELATED-RELATED"/>
    <property type="match status" value="1"/>
</dbReference>
<feature type="chain" id="PRO_5042002399" description="Acetylxylan esterase" evidence="3">
    <location>
        <begin position="18"/>
        <end position="176"/>
    </location>
</feature>
<sequence length="176" mass="17617">MFSKVVAISALVAAVAAAPLEERASCPKIHVFGARETTAPVGYGSSAAFVNAIVSAYPGTTSQAITYPAVGGNSYGSSVQQGTANVGAQVNAYYQQCPSTKLVLVGYSQGSEIEDNALCGGGDLNQGVKSTAATISAAARANIKAVIWAGNPRNSPSESSFHVGSCTAGGASILPD</sequence>